<evidence type="ECO:0000313" key="3">
    <source>
        <dbReference type="Proteomes" id="UP000215914"/>
    </source>
</evidence>
<dbReference type="Proteomes" id="UP000215914">
    <property type="component" value="Unassembled WGS sequence"/>
</dbReference>
<comment type="caution">
    <text evidence="2">The sequence shown here is derived from an EMBL/GenBank/DDBJ whole genome shotgun (WGS) entry which is preliminary data.</text>
</comment>
<dbReference type="AlphaFoldDB" id="A0A9K3H579"/>
<reference evidence="2" key="2">
    <citation type="submission" date="2020-06" db="EMBL/GenBank/DDBJ databases">
        <title>Helianthus annuus Genome sequencing and assembly Release 2.</title>
        <authorList>
            <person name="Gouzy J."/>
            <person name="Langlade N."/>
            <person name="Munos S."/>
        </authorList>
    </citation>
    <scope>NUCLEOTIDE SEQUENCE</scope>
    <source>
        <tissue evidence="2">Leaves</tissue>
    </source>
</reference>
<feature type="compositionally biased region" description="Basic and acidic residues" evidence="1">
    <location>
        <begin position="14"/>
        <end position="23"/>
    </location>
</feature>
<organism evidence="2 3">
    <name type="scientific">Helianthus annuus</name>
    <name type="common">Common sunflower</name>
    <dbReference type="NCBI Taxonomy" id="4232"/>
    <lineage>
        <taxon>Eukaryota</taxon>
        <taxon>Viridiplantae</taxon>
        <taxon>Streptophyta</taxon>
        <taxon>Embryophyta</taxon>
        <taxon>Tracheophyta</taxon>
        <taxon>Spermatophyta</taxon>
        <taxon>Magnoliopsida</taxon>
        <taxon>eudicotyledons</taxon>
        <taxon>Gunneridae</taxon>
        <taxon>Pentapetalae</taxon>
        <taxon>asterids</taxon>
        <taxon>campanulids</taxon>
        <taxon>Asterales</taxon>
        <taxon>Asteraceae</taxon>
        <taxon>Asteroideae</taxon>
        <taxon>Heliantheae alliance</taxon>
        <taxon>Heliantheae</taxon>
        <taxon>Helianthus</taxon>
    </lineage>
</organism>
<feature type="region of interest" description="Disordered" evidence="1">
    <location>
        <begin position="1"/>
        <end position="23"/>
    </location>
</feature>
<sequence>MEISVNSNRPANRQGEKKMATTVKIRGDNRRILGDVNVGIGAQTHPRVLNKKALSRYVLILYALVNFITQPPPPPPPPLMPGARHL</sequence>
<dbReference type="Gramene" id="mRNA:HanXRQr2_Chr15g0701231">
    <property type="protein sequence ID" value="mRNA:HanXRQr2_Chr15g0701231"/>
    <property type="gene ID" value="HanXRQr2_Chr15g0701231"/>
</dbReference>
<gene>
    <name evidence="2" type="ORF">HanXRQr2_Chr15g0701231</name>
</gene>
<keyword evidence="3" id="KW-1185">Reference proteome</keyword>
<evidence type="ECO:0000313" key="2">
    <source>
        <dbReference type="EMBL" id="KAF5765219.1"/>
    </source>
</evidence>
<proteinExistence type="predicted"/>
<feature type="compositionally biased region" description="Polar residues" evidence="1">
    <location>
        <begin position="1"/>
        <end position="11"/>
    </location>
</feature>
<protein>
    <submittedName>
        <fullName evidence="2">Uncharacterized protein</fullName>
    </submittedName>
</protein>
<accession>A0A9K3H579</accession>
<name>A0A9K3H579_HELAN</name>
<evidence type="ECO:0000256" key="1">
    <source>
        <dbReference type="SAM" id="MobiDB-lite"/>
    </source>
</evidence>
<dbReference type="EMBL" id="MNCJ02000330">
    <property type="protein sequence ID" value="KAF5765219.1"/>
    <property type="molecule type" value="Genomic_DNA"/>
</dbReference>
<reference evidence="2" key="1">
    <citation type="journal article" date="2017" name="Nature">
        <title>The sunflower genome provides insights into oil metabolism, flowering and Asterid evolution.</title>
        <authorList>
            <person name="Badouin H."/>
            <person name="Gouzy J."/>
            <person name="Grassa C.J."/>
            <person name="Murat F."/>
            <person name="Staton S.E."/>
            <person name="Cottret L."/>
            <person name="Lelandais-Briere C."/>
            <person name="Owens G.L."/>
            <person name="Carrere S."/>
            <person name="Mayjonade B."/>
            <person name="Legrand L."/>
            <person name="Gill N."/>
            <person name="Kane N.C."/>
            <person name="Bowers J.E."/>
            <person name="Hubner S."/>
            <person name="Bellec A."/>
            <person name="Berard A."/>
            <person name="Berges H."/>
            <person name="Blanchet N."/>
            <person name="Boniface M.C."/>
            <person name="Brunel D."/>
            <person name="Catrice O."/>
            <person name="Chaidir N."/>
            <person name="Claudel C."/>
            <person name="Donnadieu C."/>
            <person name="Faraut T."/>
            <person name="Fievet G."/>
            <person name="Helmstetter N."/>
            <person name="King M."/>
            <person name="Knapp S.J."/>
            <person name="Lai Z."/>
            <person name="Le Paslier M.C."/>
            <person name="Lippi Y."/>
            <person name="Lorenzon L."/>
            <person name="Mandel J.R."/>
            <person name="Marage G."/>
            <person name="Marchand G."/>
            <person name="Marquand E."/>
            <person name="Bret-Mestries E."/>
            <person name="Morien E."/>
            <person name="Nambeesan S."/>
            <person name="Nguyen T."/>
            <person name="Pegot-Espagnet P."/>
            <person name="Pouilly N."/>
            <person name="Raftis F."/>
            <person name="Sallet E."/>
            <person name="Schiex T."/>
            <person name="Thomas J."/>
            <person name="Vandecasteele C."/>
            <person name="Vares D."/>
            <person name="Vear F."/>
            <person name="Vautrin S."/>
            <person name="Crespi M."/>
            <person name="Mangin B."/>
            <person name="Burke J.M."/>
            <person name="Salse J."/>
            <person name="Munos S."/>
            <person name="Vincourt P."/>
            <person name="Rieseberg L.H."/>
            <person name="Langlade N.B."/>
        </authorList>
    </citation>
    <scope>NUCLEOTIDE SEQUENCE</scope>
    <source>
        <tissue evidence="2">Leaves</tissue>
    </source>
</reference>